<organism evidence="1 2">
    <name type="scientific">Mucilaginibacter antarcticus</name>
    <dbReference type="NCBI Taxonomy" id="1855725"/>
    <lineage>
        <taxon>Bacteria</taxon>
        <taxon>Pseudomonadati</taxon>
        <taxon>Bacteroidota</taxon>
        <taxon>Sphingobacteriia</taxon>
        <taxon>Sphingobacteriales</taxon>
        <taxon>Sphingobacteriaceae</taxon>
        <taxon>Mucilaginibacter</taxon>
    </lineage>
</organism>
<dbReference type="Proteomes" id="UP001597601">
    <property type="component" value="Unassembled WGS sequence"/>
</dbReference>
<dbReference type="EMBL" id="JBHUON010000006">
    <property type="protein sequence ID" value="MFD2864515.1"/>
    <property type="molecule type" value="Genomic_DNA"/>
</dbReference>
<sequence length="49" mass="5031">MLKVVLTAAIVLSVGILSLIKTTTPEKTAPVQLEKVAVGSRIAVLATAD</sequence>
<evidence type="ECO:0008006" key="3">
    <source>
        <dbReference type="Google" id="ProtNLM"/>
    </source>
</evidence>
<keyword evidence="2" id="KW-1185">Reference proteome</keyword>
<reference evidence="2" key="1">
    <citation type="journal article" date="2019" name="Int. J. Syst. Evol. Microbiol.">
        <title>The Global Catalogue of Microorganisms (GCM) 10K type strain sequencing project: providing services to taxonomists for standard genome sequencing and annotation.</title>
        <authorList>
            <consortium name="The Broad Institute Genomics Platform"/>
            <consortium name="The Broad Institute Genome Sequencing Center for Infectious Disease"/>
            <person name="Wu L."/>
            <person name="Ma J."/>
        </authorList>
    </citation>
    <scope>NUCLEOTIDE SEQUENCE [LARGE SCALE GENOMIC DNA]</scope>
    <source>
        <strain evidence="2">KCTC 52232</strain>
    </source>
</reference>
<proteinExistence type="predicted"/>
<comment type="caution">
    <text evidence="1">The sequence shown here is derived from an EMBL/GenBank/DDBJ whole genome shotgun (WGS) entry which is preliminary data.</text>
</comment>
<gene>
    <name evidence="1" type="ORF">ACFSYC_07410</name>
</gene>
<accession>A0ABW5XLJ5</accession>
<name>A0ABW5XLJ5_9SPHI</name>
<protein>
    <recommendedName>
        <fullName evidence="3">Flp pilus assembly protein CpaB</fullName>
    </recommendedName>
</protein>
<evidence type="ECO:0000313" key="1">
    <source>
        <dbReference type="EMBL" id="MFD2864515.1"/>
    </source>
</evidence>
<evidence type="ECO:0000313" key="2">
    <source>
        <dbReference type="Proteomes" id="UP001597601"/>
    </source>
</evidence>
<dbReference type="RefSeq" id="WP_377125115.1">
    <property type="nucleotide sequence ID" value="NZ_JBHUHN010000001.1"/>
</dbReference>